<dbReference type="AlphaFoldDB" id="A0A7C8JDY9"/>
<dbReference type="InterPro" id="IPR016035">
    <property type="entry name" value="Acyl_Trfase/lysoPLipase"/>
</dbReference>
<dbReference type="Proteomes" id="UP000475325">
    <property type="component" value="Unassembled WGS sequence"/>
</dbReference>
<evidence type="ECO:0000313" key="7">
    <source>
        <dbReference type="Proteomes" id="UP000475325"/>
    </source>
</evidence>
<evidence type="ECO:0000313" key="6">
    <source>
        <dbReference type="EMBL" id="KAF3113543.1"/>
    </source>
</evidence>
<dbReference type="GO" id="GO:0047499">
    <property type="term" value="F:calcium-independent phospholipase A2 activity"/>
    <property type="evidence" value="ECO:0007669"/>
    <property type="project" value="TreeGrafter"/>
</dbReference>
<comment type="caution">
    <text evidence="6">The sequence shown here is derived from an EMBL/GenBank/DDBJ whole genome shotgun (WGS) entry which is preliminary data.</text>
</comment>
<feature type="short sequence motif" description="GXSXG" evidence="4">
    <location>
        <begin position="404"/>
        <end position="408"/>
    </location>
</feature>
<keyword evidence="2 4" id="KW-0442">Lipid degradation</keyword>
<proteinExistence type="predicted"/>
<dbReference type="PANTHER" id="PTHR24185:SF1">
    <property type="entry name" value="CALCIUM-INDEPENDENT PHOSPHOLIPASE A2-GAMMA"/>
    <property type="match status" value="1"/>
</dbReference>
<keyword evidence="3 4" id="KW-0443">Lipid metabolism</keyword>
<feature type="active site" description="Nucleophile" evidence="4">
    <location>
        <position position="406"/>
    </location>
</feature>
<dbReference type="GO" id="GO:0019369">
    <property type="term" value="P:arachidonate metabolic process"/>
    <property type="evidence" value="ECO:0007669"/>
    <property type="project" value="TreeGrafter"/>
</dbReference>
<evidence type="ECO:0000259" key="5">
    <source>
        <dbReference type="PROSITE" id="PS51635"/>
    </source>
</evidence>
<sequence length="842" mass="94443">MACDHPGWIDIHWLDPVRRHEVTLIDYNRLQSLSTKEFDGNNPVLLATFFEGPYSNHYIRSVAASSSSPGAAWATLYHHKRATVDDIQLLMTQVNARTSLPRTGGDDLTFSCHNYIRSPLHWTPRSANGLTDMAFEILIYPFTDIFCFFADDFGGLGGLSHFITRFSTFIGIKGVRPRAVVFTTSKSADGYSIPGEFYSIFSAVTIFSIDMKHPRALADITSFIMVEMKAASAALKIYRTLFSAFQLEELLQYVSNRYVKGYITPMNLIETARLHNPVPLGFTTHMRTIFSFRQPLTRDWRSQLVITIAASFFREWSSMDPQVFRPQDIFDSLYRPIYISVVNNSFPDSDLLRKKIKPPTAGVRVLSIDGGGVRGIVPLQILQKVENALGIPVPIQDMFDIAFGTSSGGIIIFGLSLNGWSLQTCEEMFVRMASAAFKTRTKFLGLPIVGALQRGLVSYLKDSYYCEKGLLQALESIFGLQRFLTSPSHACEIGCKVGVTVAVASDASPRIMTTYAKPSRVQESQGYSQVEPRNKILVVDAALSTSAAPWYFKAHSIADLGDFMDGGVWKNNPTEVALSEAEGLWPESKIDLVLSLGTGTQLQKGKDDARNKSSLSGIFGKGFLSRLYKSFMSSLDGENVWNDLWSRLSSEQRQVCFRLNTFFPESIPGLDDVSKLSEMRAVANQSSPAQYSSISELSQTILCTMFYAELERAPRYYDGAYECDLVIRCRWDHDKSIAKATLMQLQRRKYLFFVNDTRVLPLPHMASFNEFSIPLRVILPSLITDCYIRIGRNIGDAKDISGFPAHPQKLLQLQGQTSNFRRNAFPLPTRRLRSGAKRQRLS</sequence>
<dbReference type="SUPFAM" id="SSF52151">
    <property type="entry name" value="FabD/lysophospholipase-like"/>
    <property type="match status" value="1"/>
</dbReference>
<accession>A0A7C8JDY9</accession>
<dbReference type="CDD" id="cd07199">
    <property type="entry name" value="Pat17_PNPLA8_PNPLA9_like"/>
    <property type="match status" value="1"/>
</dbReference>
<dbReference type="GO" id="GO:0016020">
    <property type="term" value="C:membrane"/>
    <property type="evidence" value="ECO:0007669"/>
    <property type="project" value="TreeGrafter"/>
</dbReference>
<dbReference type="GO" id="GO:0046486">
    <property type="term" value="P:glycerolipid metabolic process"/>
    <property type="evidence" value="ECO:0007669"/>
    <property type="project" value="UniProtKB-ARBA"/>
</dbReference>
<dbReference type="Pfam" id="PF01734">
    <property type="entry name" value="Patatin"/>
    <property type="match status" value="1"/>
</dbReference>
<evidence type="ECO:0000256" key="4">
    <source>
        <dbReference type="PROSITE-ProRule" id="PRU01161"/>
    </source>
</evidence>
<dbReference type="Gene3D" id="3.40.1090.10">
    <property type="entry name" value="Cytosolic phospholipase A2 catalytic domain"/>
    <property type="match status" value="1"/>
</dbReference>
<evidence type="ECO:0000256" key="1">
    <source>
        <dbReference type="ARBA" id="ARBA00022801"/>
    </source>
</evidence>
<reference evidence="6 7" key="1">
    <citation type="submission" date="2019-06" db="EMBL/GenBank/DDBJ databases">
        <authorList>
            <person name="Palmer J.M."/>
        </authorList>
    </citation>
    <scope>NUCLEOTIDE SEQUENCE [LARGE SCALE GENOMIC DNA]</scope>
    <source>
        <strain evidence="6 7">TWF102</strain>
    </source>
</reference>
<feature type="short sequence motif" description="DGA/G" evidence="4">
    <location>
        <begin position="565"/>
        <end position="567"/>
    </location>
</feature>
<dbReference type="PANTHER" id="PTHR24185">
    <property type="entry name" value="CALCIUM-INDEPENDENT PHOSPHOLIPASE A2-GAMMA"/>
    <property type="match status" value="1"/>
</dbReference>
<dbReference type="GO" id="GO:0016042">
    <property type="term" value="P:lipid catabolic process"/>
    <property type="evidence" value="ECO:0007669"/>
    <property type="project" value="UniProtKB-UniRule"/>
</dbReference>
<dbReference type="EMBL" id="WIQW01000001">
    <property type="protein sequence ID" value="KAF3113543.1"/>
    <property type="molecule type" value="Genomic_DNA"/>
</dbReference>
<dbReference type="InterPro" id="IPR002641">
    <property type="entry name" value="PNPLA_dom"/>
</dbReference>
<keyword evidence="1 4" id="KW-0378">Hydrolase</keyword>
<feature type="active site" description="Proton acceptor" evidence="4">
    <location>
        <position position="565"/>
    </location>
</feature>
<dbReference type="PROSITE" id="PS51635">
    <property type="entry name" value="PNPLA"/>
    <property type="match status" value="1"/>
</dbReference>
<organism evidence="6 7">
    <name type="scientific">Orbilia oligospora</name>
    <name type="common">Nematode-trapping fungus</name>
    <name type="synonym">Arthrobotrys oligospora</name>
    <dbReference type="NCBI Taxonomy" id="2813651"/>
    <lineage>
        <taxon>Eukaryota</taxon>
        <taxon>Fungi</taxon>
        <taxon>Dikarya</taxon>
        <taxon>Ascomycota</taxon>
        <taxon>Pezizomycotina</taxon>
        <taxon>Orbiliomycetes</taxon>
        <taxon>Orbiliales</taxon>
        <taxon>Orbiliaceae</taxon>
        <taxon>Orbilia</taxon>
    </lineage>
</organism>
<evidence type="ECO:0000256" key="2">
    <source>
        <dbReference type="ARBA" id="ARBA00022963"/>
    </source>
</evidence>
<protein>
    <recommendedName>
        <fullName evidence="5">PNPLA domain-containing protein</fullName>
    </recommendedName>
</protein>
<name>A0A7C8JDY9_ORBOL</name>
<evidence type="ECO:0000256" key="3">
    <source>
        <dbReference type="ARBA" id="ARBA00023098"/>
    </source>
</evidence>
<feature type="domain" description="PNPLA" evidence="5">
    <location>
        <begin position="366"/>
        <end position="578"/>
    </location>
</feature>
<feature type="short sequence motif" description="GXGXXG" evidence="4">
    <location>
        <begin position="370"/>
        <end position="375"/>
    </location>
</feature>
<gene>
    <name evidence="6" type="ORF">TWF102_000199</name>
</gene>